<feature type="signal peptide" evidence="9">
    <location>
        <begin position="1"/>
        <end position="18"/>
    </location>
</feature>
<evidence type="ECO:0000256" key="1">
    <source>
        <dbReference type="ARBA" id="ARBA00004191"/>
    </source>
</evidence>
<dbReference type="GO" id="GO:0009986">
    <property type="term" value="C:cell surface"/>
    <property type="evidence" value="ECO:0007669"/>
    <property type="project" value="TreeGrafter"/>
</dbReference>
<dbReference type="AlphaFoldDB" id="A0A367LPW3"/>
<evidence type="ECO:0000256" key="8">
    <source>
        <dbReference type="SAM" id="MobiDB-lite"/>
    </source>
</evidence>
<comment type="caution">
    <text evidence="10">The sequence shown here is derived from an EMBL/GenBank/DDBJ whole genome shotgun (WGS) entry which is preliminary data.</text>
</comment>
<dbReference type="InterPro" id="IPR000490">
    <property type="entry name" value="Glyco_hydro_17"/>
</dbReference>
<comment type="similarity">
    <text evidence="2 7">Belongs to the glycosyl hydrolase 17 family.</text>
</comment>
<comment type="subcellular location">
    <subcellularLocation>
        <location evidence="1">Secreted</location>
        <location evidence="1">Cell wall</location>
    </subcellularLocation>
</comment>
<dbReference type="SUPFAM" id="SSF51445">
    <property type="entry name" value="(Trans)glycosidases"/>
    <property type="match status" value="1"/>
</dbReference>
<evidence type="ECO:0000256" key="3">
    <source>
        <dbReference type="ARBA" id="ARBA00022512"/>
    </source>
</evidence>
<keyword evidence="4" id="KW-0964">Secreted</keyword>
<sequence length="414" mass="44379">MLLKSVLIASSLVTTSLALASPHDGHHHHDSHSKDDKSIGATTAPTTSEGTAQYPSVSSGASTPTPTPKKESNDDWSHKTVSDFEQEFTAAKSLAGTNGQFTSVRLFSCVKPETDDEMTPAFEAAVKTNTSILAGVWASGGKGIEGEMSALKKAIEKWGSKFTDLLIGVSVGSEDLYRSSEAGKKNKAGEGNSAEKIVDYIKAFRKAFEKSPIAKVPVGHVDVWKAWKDPSNKAVIEAVDWIGLDAYAYYDDDMDNYVTNASDLLDMAVAATEKAIKEATGSSRPIWLTEIGWPVSGPEWNKGVASVKNAKYFWDDIGCRRLFNKVPTFWYTLRDSNPQNEMKFAITEKGDLNKARFELGCPAGSDSGFDSDKAAATGAPDVDQQRAGASSAKIPGVMSCTVLAVVVGLCAAWV</sequence>
<keyword evidence="3" id="KW-0134">Cell wall</keyword>
<dbReference type="InterPro" id="IPR050732">
    <property type="entry name" value="Beta-glucan_modifiers"/>
</dbReference>
<dbReference type="STRING" id="1330021.A0A367LPW3"/>
<dbReference type="GO" id="GO:0042973">
    <property type="term" value="F:glucan endo-1,3-beta-D-glucosidase activity"/>
    <property type="evidence" value="ECO:0007669"/>
    <property type="project" value="TreeGrafter"/>
</dbReference>
<dbReference type="PANTHER" id="PTHR16631:SF16">
    <property type="entry name" value="GPI-ANCHORED CELL WALL BETA-1,3-ENDOGLUCANASE EGLC"/>
    <property type="match status" value="1"/>
</dbReference>
<dbReference type="GO" id="GO:0071555">
    <property type="term" value="P:cell wall organization"/>
    <property type="evidence" value="ECO:0007669"/>
    <property type="project" value="TreeGrafter"/>
</dbReference>
<dbReference type="GO" id="GO:0005576">
    <property type="term" value="C:extracellular region"/>
    <property type="evidence" value="ECO:0007669"/>
    <property type="project" value="TreeGrafter"/>
</dbReference>
<gene>
    <name evidence="10" type="ORF">L249_3278</name>
</gene>
<dbReference type="Gene3D" id="3.20.20.80">
    <property type="entry name" value="Glycosidases"/>
    <property type="match status" value="1"/>
</dbReference>
<evidence type="ECO:0000313" key="10">
    <source>
        <dbReference type="EMBL" id="RCI16485.1"/>
    </source>
</evidence>
<organism evidence="10 11">
    <name type="scientific">Ophiocordyceps polyrhachis-furcata BCC 54312</name>
    <dbReference type="NCBI Taxonomy" id="1330021"/>
    <lineage>
        <taxon>Eukaryota</taxon>
        <taxon>Fungi</taxon>
        <taxon>Dikarya</taxon>
        <taxon>Ascomycota</taxon>
        <taxon>Pezizomycotina</taxon>
        <taxon>Sordariomycetes</taxon>
        <taxon>Hypocreomycetidae</taxon>
        <taxon>Hypocreales</taxon>
        <taxon>Ophiocordycipitaceae</taxon>
        <taxon>Ophiocordyceps</taxon>
    </lineage>
</organism>
<feature type="compositionally biased region" description="Polar residues" evidence="8">
    <location>
        <begin position="40"/>
        <end position="64"/>
    </location>
</feature>
<keyword evidence="11" id="KW-1185">Reference proteome</keyword>
<evidence type="ECO:0000313" key="11">
    <source>
        <dbReference type="Proteomes" id="UP000253664"/>
    </source>
</evidence>
<feature type="region of interest" description="Disordered" evidence="8">
    <location>
        <begin position="22"/>
        <end position="78"/>
    </location>
</feature>
<feature type="compositionally biased region" description="Basic and acidic residues" evidence="8">
    <location>
        <begin position="68"/>
        <end position="78"/>
    </location>
</feature>
<keyword evidence="6" id="KW-0378">Hydrolase</keyword>
<feature type="chain" id="PRO_5016760683" description="Glucan 1,3-beta-glucosidase" evidence="9">
    <location>
        <begin position="19"/>
        <end position="414"/>
    </location>
</feature>
<dbReference type="GO" id="GO:0009277">
    <property type="term" value="C:fungal-type cell wall"/>
    <property type="evidence" value="ECO:0007669"/>
    <property type="project" value="TreeGrafter"/>
</dbReference>
<dbReference type="Proteomes" id="UP000253664">
    <property type="component" value="Unassembled WGS sequence"/>
</dbReference>
<evidence type="ECO:0000256" key="7">
    <source>
        <dbReference type="RuleBase" id="RU004335"/>
    </source>
</evidence>
<keyword evidence="5 9" id="KW-0732">Signal</keyword>
<evidence type="ECO:0000256" key="4">
    <source>
        <dbReference type="ARBA" id="ARBA00022525"/>
    </source>
</evidence>
<evidence type="ECO:0000256" key="9">
    <source>
        <dbReference type="SAM" id="SignalP"/>
    </source>
</evidence>
<dbReference type="EMBL" id="LKCN02000001">
    <property type="protein sequence ID" value="RCI16485.1"/>
    <property type="molecule type" value="Genomic_DNA"/>
</dbReference>
<evidence type="ECO:0000256" key="6">
    <source>
        <dbReference type="ARBA" id="ARBA00022801"/>
    </source>
</evidence>
<evidence type="ECO:0008006" key="12">
    <source>
        <dbReference type="Google" id="ProtNLM"/>
    </source>
</evidence>
<dbReference type="GO" id="GO:0005975">
    <property type="term" value="P:carbohydrate metabolic process"/>
    <property type="evidence" value="ECO:0007669"/>
    <property type="project" value="InterPro"/>
</dbReference>
<dbReference type="Pfam" id="PF00332">
    <property type="entry name" value="Glyco_hydro_17"/>
    <property type="match status" value="1"/>
</dbReference>
<protein>
    <recommendedName>
        <fullName evidence="12">Glucan 1,3-beta-glucosidase</fullName>
    </recommendedName>
</protein>
<proteinExistence type="inferred from homology"/>
<dbReference type="OrthoDB" id="4910908at2759"/>
<reference evidence="10 11" key="1">
    <citation type="journal article" date="2015" name="BMC Genomics">
        <title>Insights from the genome of Ophiocordyceps polyrhachis-furcata to pathogenicity and host specificity in insect fungi.</title>
        <authorList>
            <person name="Wichadakul D."/>
            <person name="Kobmoo N."/>
            <person name="Ingsriswang S."/>
            <person name="Tangphatsornruang S."/>
            <person name="Chantasingh D."/>
            <person name="Luangsa-ard J.J."/>
            <person name="Eurwilaichitr L."/>
        </authorList>
    </citation>
    <scope>NUCLEOTIDE SEQUENCE [LARGE SCALE GENOMIC DNA]</scope>
    <source>
        <strain evidence="10 11">BCC 54312</strain>
    </source>
</reference>
<dbReference type="InterPro" id="IPR017853">
    <property type="entry name" value="GH"/>
</dbReference>
<dbReference type="PANTHER" id="PTHR16631">
    <property type="entry name" value="GLUCAN 1,3-BETA-GLUCOSIDASE"/>
    <property type="match status" value="1"/>
</dbReference>
<name>A0A367LPW3_9HYPO</name>
<evidence type="ECO:0000256" key="5">
    <source>
        <dbReference type="ARBA" id="ARBA00022729"/>
    </source>
</evidence>
<evidence type="ECO:0000256" key="2">
    <source>
        <dbReference type="ARBA" id="ARBA00008773"/>
    </source>
</evidence>
<accession>A0A367LPW3</accession>